<sequence length="143" mass="15204">MKKFKSIIALMGLVAVVVVPVVVLAQQYATQCIMRGVIPPGVLGTITCPAVGDPCDFATNVNCGMCCTIGSIYFFTNLIFVGVVALAVFFILIAAYNFLSTSGDPAKVTIARQMLMYAAIGIIIAFVAKWLPSLVKALFFGQV</sequence>
<reference evidence="3" key="1">
    <citation type="submission" date="2017-09" db="EMBL/GenBank/DDBJ databases">
        <title>Depth-based differentiation of microbial function through sediment-hosted aquifers and enrichment of novel symbionts in the deep terrestrial subsurface.</title>
        <authorList>
            <person name="Probst A.J."/>
            <person name="Ladd B."/>
            <person name="Jarett J.K."/>
            <person name="Geller-Mcgrath D.E."/>
            <person name="Sieber C.M.K."/>
            <person name="Emerson J.B."/>
            <person name="Anantharaman K."/>
            <person name="Thomas B.C."/>
            <person name="Malmstrom R."/>
            <person name="Stieglmeier M."/>
            <person name="Klingl A."/>
            <person name="Woyke T."/>
            <person name="Ryan C.M."/>
            <person name="Banfield J.F."/>
        </authorList>
    </citation>
    <scope>NUCLEOTIDE SEQUENCE [LARGE SCALE GENOMIC DNA]</scope>
</reference>
<organism evidence="2 3">
    <name type="scientific">Candidatus Nealsonbacteria bacterium CG_4_10_14_0_2_um_filter_38_17</name>
    <dbReference type="NCBI Taxonomy" id="1974680"/>
    <lineage>
        <taxon>Bacteria</taxon>
        <taxon>Candidatus Nealsoniibacteriota</taxon>
    </lineage>
</organism>
<keyword evidence="1" id="KW-0812">Transmembrane</keyword>
<comment type="caution">
    <text evidence="2">The sequence shown here is derived from an EMBL/GenBank/DDBJ whole genome shotgun (WGS) entry which is preliminary data.</text>
</comment>
<dbReference type="Pfam" id="PF18895">
    <property type="entry name" value="T4SS_pilin"/>
    <property type="match status" value="1"/>
</dbReference>
<dbReference type="Proteomes" id="UP000230760">
    <property type="component" value="Unassembled WGS sequence"/>
</dbReference>
<keyword evidence="1" id="KW-0472">Membrane</keyword>
<evidence type="ECO:0000313" key="3">
    <source>
        <dbReference type="Proteomes" id="UP000230760"/>
    </source>
</evidence>
<proteinExistence type="predicted"/>
<gene>
    <name evidence="2" type="ORF">COX90_00485</name>
</gene>
<feature type="transmembrane region" description="Helical" evidence="1">
    <location>
        <begin position="114"/>
        <end position="131"/>
    </location>
</feature>
<protein>
    <submittedName>
        <fullName evidence="2">Uncharacterized protein</fullName>
    </submittedName>
</protein>
<feature type="transmembrane region" description="Helical" evidence="1">
    <location>
        <begin position="72"/>
        <end position="93"/>
    </location>
</feature>
<evidence type="ECO:0000256" key="1">
    <source>
        <dbReference type="SAM" id="Phobius"/>
    </source>
</evidence>
<keyword evidence="1" id="KW-1133">Transmembrane helix</keyword>
<evidence type="ECO:0000313" key="2">
    <source>
        <dbReference type="EMBL" id="PIZ89211.1"/>
    </source>
</evidence>
<accession>A0A2M7UZ14</accession>
<dbReference type="InterPro" id="IPR043993">
    <property type="entry name" value="T4SS_pilin"/>
</dbReference>
<dbReference type="EMBL" id="PFPB01000012">
    <property type="protein sequence ID" value="PIZ89211.1"/>
    <property type="molecule type" value="Genomic_DNA"/>
</dbReference>
<dbReference type="AlphaFoldDB" id="A0A2M7UZ14"/>
<name>A0A2M7UZ14_9BACT</name>